<dbReference type="Gene3D" id="3.10.110.10">
    <property type="entry name" value="Ubiquitin Conjugating Enzyme"/>
    <property type="match status" value="1"/>
</dbReference>
<sequence length="726" mass="81452">LLNNCGHKKDGSDFVTSCIHVTCKLCLKSHVESVVENSIKILEPSYDTIRIQLQCPDQRCGMELNTRDLLNLLDLDTVNIYENWLRNSYRDLYGPISRANTRNCIKCQEGIAIKTMSSMKGKGFEIFKWSFPKKAKDKYNQLQNATSNGSIQCLESWVCIKCGFSWCPACGFAFGLQNTKGGYNGSHVCNEAKNYKINNIVADMELIYNEYTTGTIRQNGFMFHCLGLHSGVKKIKKVEKELDCRAKSVLNLLTNILKNQPIIGFSAHVLLSRENVVGQFLEYLMMNDSMVDICARSALYIQLADLLNTMLQQYPELLKMFLGSCSQTDISRRFHVDGNFGSDSSLIQKLRTICKQSKIILYRVKNRDDDFHVKAELGIAMSLLGCYEKLVSTAEKQASSTPSVIFGLEKDDSSMTGGSTATSFHTAASGEEGSKNKEINEFSSDHCKNVSLYTQSLRPLQFGDCPFIGAGSQAHIYSKHFDKSGSAPKSIDNSGVHNQKRMLHIAKEMASLATNLPLEWESSIYLRVDPVRMDLLKALIVGPKETPYQNGIFIFDIYLPPGYPQVPPKVKFLTTRCGTVRFNPNLYHNGTVCLSLLGTWVGPGWQPWKSTLLQVLVSIQSLILVADPHYNEPGFSSHSKFPELSEEENRIHRYNTLKIAILGALKEPDCSFKNVIETHFQHKKDEIENQCNEWITQSGGPTHSLHSQIVNTANEVVLELAKLPPL</sequence>
<dbReference type="PROSITE" id="PS50127">
    <property type="entry name" value="UBC_2"/>
    <property type="match status" value="1"/>
</dbReference>
<dbReference type="CDD" id="cd23810">
    <property type="entry name" value="UBCc_BIRC6"/>
    <property type="match status" value="1"/>
</dbReference>
<organism evidence="5 6">
    <name type="scientific">Taxus chinensis</name>
    <name type="common">Chinese yew</name>
    <name type="synonym">Taxus wallichiana var. chinensis</name>
    <dbReference type="NCBI Taxonomy" id="29808"/>
    <lineage>
        <taxon>Eukaryota</taxon>
        <taxon>Viridiplantae</taxon>
        <taxon>Streptophyta</taxon>
        <taxon>Embryophyta</taxon>
        <taxon>Tracheophyta</taxon>
        <taxon>Spermatophyta</taxon>
        <taxon>Pinopsida</taxon>
        <taxon>Pinidae</taxon>
        <taxon>Conifers II</taxon>
        <taxon>Cupressales</taxon>
        <taxon>Taxaceae</taxon>
        <taxon>Taxus</taxon>
    </lineage>
</organism>
<dbReference type="EMBL" id="JAHRHJ020000004">
    <property type="protein sequence ID" value="KAH9319688.1"/>
    <property type="molecule type" value="Genomic_DNA"/>
</dbReference>
<dbReference type="InterPro" id="IPR000608">
    <property type="entry name" value="UBC"/>
</dbReference>
<keyword evidence="6" id="KW-1185">Reference proteome</keyword>
<accession>A0AA38GD30</accession>
<evidence type="ECO:0000256" key="3">
    <source>
        <dbReference type="SAM" id="MobiDB-lite"/>
    </source>
</evidence>
<evidence type="ECO:0000313" key="5">
    <source>
        <dbReference type="EMBL" id="KAH9319688.1"/>
    </source>
</evidence>
<keyword evidence="2" id="KW-0833">Ubl conjugation pathway</keyword>
<dbReference type="PANTHER" id="PTHR46116:SF39">
    <property type="entry name" value="BACULOVIRAL IAP REPEAT-CONTAINING PROTEIN 6"/>
    <property type="match status" value="1"/>
</dbReference>
<feature type="domain" description="UBC core" evidence="4">
    <location>
        <begin position="500"/>
        <end position="661"/>
    </location>
</feature>
<dbReference type="Pfam" id="PF00179">
    <property type="entry name" value="UQ_con"/>
    <property type="match status" value="1"/>
</dbReference>
<evidence type="ECO:0000259" key="4">
    <source>
        <dbReference type="PROSITE" id="PS50127"/>
    </source>
</evidence>
<dbReference type="PANTHER" id="PTHR46116">
    <property type="entry name" value="(E3-INDEPENDENT) E2 UBIQUITIN-CONJUGATING ENZYME"/>
    <property type="match status" value="1"/>
</dbReference>
<keyword evidence="1" id="KW-0808">Transferase</keyword>
<feature type="compositionally biased region" description="Polar residues" evidence="3">
    <location>
        <begin position="414"/>
        <end position="426"/>
    </location>
</feature>
<dbReference type="InterPro" id="IPR013083">
    <property type="entry name" value="Znf_RING/FYVE/PHD"/>
</dbReference>
<comment type="caution">
    <text evidence="5">The sequence shown here is derived from an EMBL/GenBank/DDBJ whole genome shotgun (WGS) entry which is preliminary data.</text>
</comment>
<evidence type="ECO:0000256" key="1">
    <source>
        <dbReference type="ARBA" id="ARBA00022679"/>
    </source>
</evidence>
<dbReference type="GO" id="GO:0016740">
    <property type="term" value="F:transferase activity"/>
    <property type="evidence" value="ECO:0007669"/>
    <property type="project" value="UniProtKB-KW"/>
</dbReference>
<reference evidence="5 6" key="1">
    <citation type="journal article" date="2021" name="Nat. Plants">
        <title>The Taxus genome provides insights into paclitaxel biosynthesis.</title>
        <authorList>
            <person name="Xiong X."/>
            <person name="Gou J."/>
            <person name="Liao Q."/>
            <person name="Li Y."/>
            <person name="Zhou Q."/>
            <person name="Bi G."/>
            <person name="Li C."/>
            <person name="Du R."/>
            <person name="Wang X."/>
            <person name="Sun T."/>
            <person name="Guo L."/>
            <person name="Liang H."/>
            <person name="Lu P."/>
            <person name="Wu Y."/>
            <person name="Zhang Z."/>
            <person name="Ro D.K."/>
            <person name="Shang Y."/>
            <person name="Huang S."/>
            <person name="Yan J."/>
        </authorList>
    </citation>
    <scope>NUCLEOTIDE SEQUENCE [LARGE SCALE GENOMIC DNA]</scope>
    <source>
        <strain evidence="5">Ta-2019</strain>
    </source>
</reference>
<gene>
    <name evidence="5" type="ORF">KI387_021457</name>
</gene>
<dbReference type="AlphaFoldDB" id="A0AA38GD30"/>
<dbReference type="SMART" id="SM00212">
    <property type="entry name" value="UBCc"/>
    <property type="match status" value="1"/>
</dbReference>
<dbReference type="SUPFAM" id="SSF54495">
    <property type="entry name" value="UBC-like"/>
    <property type="match status" value="1"/>
</dbReference>
<evidence type="ECO:0000256" key="2">
    <source>
        <dbReference type="ARBA" id="ARBA00022786"/>
    </source>
</evidence>
<feature type="region of interest" description="Disordered" evidence="3">
    <location>
        <begin position="412"/>
        <end position="434"/>
    </location>
</feature>
<evidence type="ECO:0000313" key="6">
    <source>
        <dbReference type="Proteomes" id="UP000824469"/>
    </source>
</evidence>
<feature type="non-terminal residue" evidence="5">
    <location>
        <position position="726"/>
    </location>
</feature>
<dbReference type="OMA" id="GHEMINS"/>
<protein>
    <recommendedName>
        <fullName evidence="4">UBC core domain-containing protein</fullName>
    </recommendedName>
</protein>
<dbReference type="InterPro" id="IPR016135">
    <property type="entry name" value="UBQ-conjugating_enzyme/RWD"/>
</dbReference>
<name>A0AA38GD30_TAXCH</name>
<dbReference type="Gene3D" id="3.30.40.10">
    <property type="entry name" value="Zinc/RING finger domain, C3HC4 (zinc finger)"/>
    <property type="match status" value="1"/>
</dbReference>
<proteinExistence type="predicted"/>
<dbReference type="SUPFAM" id="SSF57850">
    <property type="entry name" value="RING/U-box"/>
    <property type="match status" value="1"/>
</dbReference>
<dbReference type="Proteomes" id="UP000824469">
    <property type="component" value="Unassembled WGS sequence"/>
</dbReference>